<evidence type="ECO:0000256" key="4">
    <source>
        <dbReference type="PROSITE-ProRule" id="PRU00335"/>
    </source>
</evidence>
<keyword evidence="2 4" id="KW-0238">DNA-binding</keyword>
<keyword evidence="7" id="KW-1185">Reference proteome</keyword>
<keyword evidence="3" id="KW-0804">Transcription</keyword>
<dbReference type="InterPro" id="IPR050109">
    <property type="entry name" value="HTH-type_TetR-like_transc_reg"/>
</dbReference>
<dbReference type="RefSeq" id="WP_144751481.1">
    <property type="nucleotide sequence ID" value="NZ_VMNW02000051.1"/>
</dbReference>
<evidence type="ECO:0000259" key="5">
    <source>
        <dbReference type="PROSITE" id="PS50977"/>
    </source>
</evidence>
<dbReference type="Gene3D" id="1.10.357.10">
    <property type="entry name" value="Tetracycline Repressor, domain 2"/>
    <property type="match status" value="1"/>
</dbReference>
<dbReference type="GO" id="GO:0003700">
    <property type="term" value="F:DNA-binding transcription factor activity"/>
    <property type="evidence" value="ECO:0007669"/>
    <property type="project" value="TreeGrafter"/>
</dbReference>
<dbReference type="SUPFAM" id="SSF46689">
    <property type="entry name" value="Homeodomain-like"/>
    <property type="match status" value="1"/>
</dbReference>
<name>A0A5N0UVU9_9PSEU</name>
<evidence type="ECO:0000313" key="6">
    <source>
        <dbReference type="EMBL" id="KAA9156182.1"/>
    </source>
</evidence>
<dbReference type="InterPro" id="IPR041347">
    <property type="entry name" value="MftR_C"/>
</dbReference>
<organism evidence="6 7">
    <name type="scientific">Amycolatopsis acidicola</name>
    <dbReference type="NCBI Taxonomy" id="2596893"/>
    <lineage>
        <taxon>Bacteria</taxon>
        <taxon>Bacillati</taxon>
        <taxon>Actinomycetota</taxon>
        <taxon>Actinomycetes</taxon>
        <taxon>Pseudonocardiales</taxon>
        <taxon>Pseudonocardiaceae</taxon>
        <taxon>Amycolatopsis</taxon>
    </lineage>
</organism>
<proteinExistence type="predicted"/>
<evidence type="ECO:0000256" key="1">
    <source>
        <dbReference type="ARBA" id="ARBA00023015"/>
    </source>
</evidence>
<comment type="caution">
    <text evidence="6">The sequence shown here is derived from an EMBL/GenBank/DDBJ whole genome shotgun (WGS) entry which is preliminary data.</text>
</comment>
<dbReference type="OrthoDB" id="4746440at2"/>
<dbReference type="PANTHER" id="PTHR30055">
    <property type="entry name" value="HTH-TYPE TRANSCRIPTIONAL REGULATOR RUTR"/>
    <property type="match status" value="1"/>
</dbReference>
<evidence type="ECO:0000256" key="2">
    <source>
        <dbReference type="ARBA" id="ARBA00023125"/>
    </source>
</evidence>
<evidence type="ECO:0000256" key="3">
    <source>
        <dbReference type="ARBA" id="ARBA00023163"/>
    </source>
</evidence>
<dbReference type="EMBL" id="VMNW02000051">
    <property type="protein sequence ID" value="KAA9156182.1"/>
    <property type="molecule type" value="Genomic_DNA"/>
</dbReference>
<dbReference type="InterPro" id="IPR001647">
    <property type="entry name" value="HTH_TetR"/>
</dbReference>
<feature type="domain" description="HTH tetR-type" evidence="5">
    <location>
        <begin position="6"/>
        <end position="66"/>
    </location>
</feature>
<sequence length="188" mass="20741">MSRWQPNAHGRLEQAALELYVERGFDRTTVAEIAERAGLTERTFYRHYADKREVLFGDGTTLPALLAKAVEEAPESAKPIDAVAAALDSWGVQLQKNRKGTMRRHDIISAHPELWERYLVKRSKLAAAMAEGLRGRGVDEPAATLAAESGMAAFEVAHARWLGAPDSAGLTRYLREAFRELKAVIAGD</sequence>
<reference evidence="6" key="1">
    <citation type="submission" date="2019-09" db="EMBL/GenBank/DDBJ databases">
        <authorList>
            <person name="Teo W.F.A."/>
            <person name="Duangmal K."/>
        </authorList>
    </citation>
    <scope>NUCLEOTIDE SEQUENCE [LARGE SCALE GENOMIC DNA]</scope>
    <source>
        <strain evidence="6">K81G1</strain>
    </source>
</reference>
<keyword evidence="1" id="KW-0805">Transcription regulation</keyword>
<feature type="DNA-binding region" description="H-T-H motif" evidence="4">
    <location>
        <begin position="29"/>
        <end position="48"/>
    </location>
</feature>
<dbReference type="InterPro" id="IPR009057">
    <property type="entry name" value="Homeodomain-like_sf"/>
</dbReference>
<dbReference type="Pfam" id="PF17754">
    <property type="entry name" value="TetR_C_14"/>
    <property type="match status" value="1"/>
</dbReference>
<protein>
    <submittedName>
        <fullName evidence="6">TetR family transcriptional regulator</fullName>
    </submittedName>
</protein>
<dbReference type="Proteomes" id="UP000319769">
    <property type="component" value="Unassembled WGS sequence"/>
</dbReference>
<dbReference type="PROSITE" id="PS50977">
    <property type="entry name" value="HTH_TETR_2"/>
    <property type="match status" value="1"/>
</dbReference>
<dbReference type="PRINTS" id="PR00455">
    <property type="entry name" value="HTHTETR"/>
</dbReference>
<dbReference type="PANTHER" id="PTHR30055:SF238">
    <property type="entry name" value="MYCOFACTOCIN BIOSYNTHESIS TRANSCRIPTIONAL REGULATOR MFTR-RELATED"/>
    <property type="match status" value="1"/>
</dbReference>
<evidence type="ECO:0000313" key="7">
    <source>
        <dbReference type="Proteomes" id="UP000319769"/>
    </source>
</evidence>
<gene>
    <name evidence="6" type="ORF">FPZ12_028040</name>
</gene>
<dbReference type="AlphaFoldDB" id="A0A5N0UVU9"/>
<dbReference type="GO" id="GO:0000976">
    <property type="term" value="F:transcription cis-regulatory region binding"/>
    <property type="evidence" value="ECO:0007669"/>
    <property type="project" value="TreeGrafter"/>
</dbReference>
<dbReference type="Pfam" id="PF00440">
    <property type="entry name" value="TetR_N"/>
    <property type="match status" value="1"/>
</dbReference>
<accession>A0A5N0UVU9</accession>